<evidence type="ECO:0000256" key="1">
    <source>
        <dbReference type="SAM" id="Phobius"/>
    </source>
</evidence>
<accession>A0ABY5NMI4</accession>
<keyword evidence="1" id="KW-1133">Transmembrane helix</keyword>
<keyword evidence="1" id="KW-0812">Transmembrane</keyword>
<sequence>MIPLVLILLGALAVAMPAHHVFYGVLALAVAVYSLIGVNLGGFVLGMLLGCIGGILIVAWMPKPRAADAGTAGAADAGADDLQDRP</sequence>
<dbReference type="Proteomes" id="UP001054811">
    <property type="component" value="Chromosome"/>
</dbReference>
<name>A0ABY5NMI4_9MICO</name>
<dbReference type="InterPro" id="IPR046096">
    <property type="entry name" value="DUF6114"/>
</dbReference>
<reference evidence="2" key="1">
    <citation type="submission" date="2022-01" db="EMBL/GenBank/DDBJ databases">
        <title>Microbacterium eymi and Microbacterium rhizovicinus sp. nov., isolated from the rhizospheric soil of Elymus tsukushiensis, a plant native to the Dokdo Islands, Republic of Korea.</title>
        <authorList>
            <person name="Hwang Y.J."/>
        </authorList>
    </citation>
    <scope>NUCLEOTIDE SEQUENCE</scope>
    <source>
        <strain evidence="2">KUDC0405</strain>
    </source>
</reference>
<dbReference type="Pfam" id="PF19609">
    <property type="entry name" value="DUF6114"/>
    <property type="match status" value="1"/>
</dbReference>
<keyword evidence="1" id="KW-0472">Membrane</keyword>
<keyword evidence="3" id="KW-1185">Reference proteome</keyword>
<dbReference type="EMBL" id="CP091139">
    <property type="protein sequence ID" value="UUT36329.1"/>
    <property type="molecule type" value="Genomic_DNA"/>
</dbReference>
<dbReference type="RefSeq" id="WP_259612985.1">
    <property type="nucleotide sequence ID" value="NZ_CP091139.2"/>
</dbReference>
<gene>
    <name evidence="2" type="ORF">L2X98_25605</name>
</gene>
<organism evidence="2 3">
    <name type="scientific">Microbacterium elymi</name>
    <dbReference type="NCBI Taxonomy" id="2909587"/>
    <lineage>
        <taxon>Bacteria</taxon>
        <taxon>Bacillati</taxon>
        <taxon>Actinomycetota</taxon>
        <taxon>Actinomycetes</taxon>
        <taxon>Micrococcales</taxon>
        <taxon>Microbacteriaceae</taxon>
        <taxon>Microbacterium</taxon>
    </lineage>
</organism>
<evidence type="ECO:0000313" key="3">
    <source>
        <dbReference type="Proteomes" id="UP001054811"/>
    </source>
</evidence>
<feature type="transmembrane region" description="Helical" evidence="1">
    <location>
        <begin position="43"/>
        <end position="61"/>
    </location>
</feature>
<evidence type="ECO:0000313" key="2">
    <source>
        <dbReference type="EMBL" id="UUT36329.1"/>
    </source>
</evidence>
<protein>
    <submittedName>
        <fullName evidence="2">DUF6114 domain-containing protein</fullName>
    </submittedName>
</protein>
<proteinExistence type="predicted"/>